<gene>
    <name evidence="2" type="ORF">A3E44_00990</name>
</gene>
<proteinExistence type="predicted"/>
<feature type="transmembrane region" description="Helical" evidence="1">
    <location>
        <begin position="12"/>
        <end position="32"/>
    </location>
</feature>
<keyword evidence="1" id="KW-1133">Transmembrane helix</keyword>
<keyword evidence="1" id="KW-0812">Transmembrane</keyword>
<organism evidence="2 3">
    <name type="scientific">Candidatus Woesebacteria bacterium RIFCSPHIGHO2_12_FULL_41_24</name>
    <dbReference type="NCBI Taxonomy" id="1802510"/>
    <lineage>
        <taxon>Bacteria</taxon>
        <taxon>Candidatus Woeseibacteriota</taxon>
    </lineage>
</organism>
<dbReference type="Proteomes" id="UP000178603">
    <property type="component" value="Unassembled WGS sequence"/>
</dbReference>
<sequence length="97" mass="10290">MEEKKKTSKLREFLGLSADTIQVGQFISAIFGTLLGKILLAGTVVAGTTAVGVAVYEHQKDISATPTPSSEVSGIQQVSTNTFESLAGRLQKMSNFI</sequence>
<comment type="caution">
    <text evidence="2">The sequence shown here is derived from an EMBL/GenBank/DDBJ whole genome shotgun (WGS) entry which is preliminary data.</text>
</comment>
<keyword evidence="1" id="KW-0472">Membrane</keyword>
<evidence type="ECO:0000256" key="1">
    <source>
        <dbReference type="SAM" id="Phobius"/>
    </source>
</evidence>
<reference evidence="2 3" key="1">
    <citation type="journal article" date="2016" name="Nat. Commun.">
        <title>Thousands of microbial genomes shed light on interconnected biogeochemical processes in an aquifer system.</title>
        <authorList>
            <person name="Anantharaman K."/>
            <person name="Brown C.T."/>
            <person name="Hug L.A."/>
            <person name="Sharon I."/>
            <person name="Castelle C.J."/>
            <person name="Probst A.J."/>
            <person name="Thomas B.C."/>
            <person name="Singh A."/>
            <person name="Wilkins M.J."/>
            <person name="Karaoz U."/>
            <person name="Brodie E.L."/>
            <person name="Williams K.H."/>
            <person name="Hubbard S.S."/>
            <person name="Banfield J.F."/>
        </authorList>
    </citation>
    <scope>NUCLEOTIDE SEQUENCE [LARGE SCALE GENOMIC DNA]</scope>
</reference>
<evidence type="ECO:0000313" key="2">
    <source>
        <dbReference type="EMBL" id="OGM55479.1"/>
    </source>
</evidence>
<accession>A0A1F8AVE8</accession>
<evidence type="ECO:0000313" key="3">
    <source>
        <dbReference type="Proteomes" id="UP000178603"/>
    </source>
</evidence>
<dbReference type="EMBL" id="MGGW01000002">
    <property type="protein sequence ID" value="OGM55479.1"/>
    <property type="molecule type" value="Genomic_DNA"/>
</dbReference>
<protein>
    <submittedName>
        <fullName evidence="2">Uncharacterized protein</fullName>
    </submittedName>
</protein>
<name>A0A1F8AVE8_9BACT</name>
<feature type="transmembrane region" description="Helical" evidence="1">
    <location>
        <begin position="38"/>
        <end position="56"/>
    </location>
</feature>
<dbReference type="AlphaFoldDB" id="A0A1F8AVE8"/>